<dbReference type="GO" id="GO:0008654">
    <property type="term" value="P:phospholipid biosynthetic process"/>
    <property type="evidence" value="ECO:0007669"/>
    <property type="project" value="UniProtKB-KW"/>
</dbReference>
<dbReference type="InterPro" id="IPR003664">
    <property type="entry name" value="FA_synthesis"/>
</dbReference>
<evidence type="ECO:0000256" key="8">
    <source>
        <dbReference type="ARBA" id="ARBA00024069"/>
    </source>
</evidence>
<keyword evidence="3 10" id="KW-0444">Lipid biosynthesis</keyword>
<name>A0A495RHS2_9GAMM</name>
<dbReference type="GO" id="GO:0043811">
    <property type="term" value="F:phosphate:acyl-[acyl carrier protein] acyltransferase activity"/>
    <property type="evidence" value="ECO:0007669"/>
    <property type="project" value="UniProtKB-UniRule"/>
</dbReference>
<sequence>MGDILDSLTIALDVMSGDFGPRVVVPAALQALNHYPNLHLILVGPSAEITPLLPKHYQRLTIVESSSVIANDMKPSLAIRHSQGSSMRIALELVKNNQAQACVSAGNTGALMGLSKLLLHAIDGIERPALVAILPALNQRNTVVLDLGANAECNSDMLVQFALMGAILARTSLNIDNPRVALLNIGEEDIKGLDSIRAAASILKADKNINFIGYLEGNEILTGKTDVLVCDGFVGNVTLKTVEGLIKIFLSSTQLMTKRHSLLMKLVGHWLQKKMTKHFGHLDPNHYNGACLLGLQSIVIKSHGSANQKSFFAAIEQAILAIKHNIPERIATSLSSALPKSENN</sequence>
<keyword evidence="12" id="KW-1185">Reference proteome</keyword>
<evidence type="ECO:0000256" key="5">
    <source>
        <dbReference type="ARBA" id="ARBA00023098"/>
    </source>
</evidence>
<keyword evidence="6 10" id="KW-0594">Phospholipid biosynthesis</keyword>
<reference evidence="11 12" key="1">
    <citation type="submission" date="2018-10" db="EMBL/GenBank/DDBJ databases">
        <title>Genomic Encyclopedia of Type Strains, Phase IV (KMG-IV): sequencing the most valuable type-strain genomes for metagenomic binning, comparative biology and taxonomic classification.</title>
        <authorList>
            <person name="Goeker M."/>
        </authorList>
    </citation>
    <scope>NUCLEOTIDE SEQUENCE [LARGE SCALE GENOMIC DNA]</scope>
    <source>
        <strain evidence="11 12">DSM 22228</strain>
    </source>
</reference>
<evidence type="ECO:0000256" key="7">
    <source>
        <dbReference type="ARBA" id="ARBA00023264"/>
    </source>
</evidence>
<dbReference type="AlphaFoldDB" id="A0A495RHS2"/>
<organism evidence="11 12">
    <name type="scientific">Orbus hercynius</name>
    <dbReference type="NCBI Taxonomy" id="593135"/>
    <lineage>
        <taxon>Bacteria</taxon>
        <taxon>Pseudomonadati</taxon>
        <taxon>Pseudomonadota</taxon>
        <taxon>Gammaproteobacteria</taxon>
        <taxon>Orbales</taxon>
        <taxon>Orbaceae</taxon>
        <taxon>Orbus</taxon>
    </lineage>
</organism>
<dbReference type="GO" id="GO:0005737">
    <property type="term" value="C:cytoplasm"/>
    <property type="evidence" value="ECO:0007669"/>
    <property type="project" value="UniProtKB-SubCell"/>
</dbReference>
<dbReference type="NCBIfam" id="TIGR00182">
    <property type="entry name" value="plsX"/>
    <property type="match status" value="1"/>
</dbReference>
<dbReference type="SUPFAM" id="SSF53659">
    <property type="entry name" value="Isocitrate/Isopropylmalate dehydrogenase-like"/>
    <property type="match status" value="1"/>
</dbReference>
<keyword evidence="2 10" id="KW-0963">Cytoplasm</keyword>
<dbReference type="PANTHER" id="PTHR30100:SF1">
    <property type="entry name" value="PHOSPHATE ACYLTRANSFERASE"/>
    <property type="match status" value="1"/>
</dbReference>
<keyword evidence="7 10" id="KW-1208">Phospholipid metabolism</keyword>
<dbReference type="EC" id="2.3.1.274" evidence="8 10"/>
<dbReference type="UniPathway" id="UPA00085"/>
<protein>
    <recommendedName>
        <fullName evidence="8 10">Phosphate acyltransferase</fullName>
        <ecNumber evidence="8 10">2.3.1.274</ecNumber>
    </recommendedName>
    <alternativeName>
        <fullName evidence="10">Acyl-ACP phosphotransacylase</fullName>
    </alternativeName>
    <alternativeName>
        <fullName evidence="10">Acyl-[acyl-carrier-protein]--phosphate acyltransferase</fullName>
    </alternativeName>
    <alternativeName>
        <fullName evidence="10">Phosphate-acyl-ACP acyltransferase</fullName>
    </alternativeName>
</protein>
<evidence type="ECO:0000256" key="6">
    <source>
        <dbReference type="ARBA" id="ARBA00023209"/>
    </source>
</evidence>
<comment type="similarity">
    <text evidence="10">Belongs to the PlsX family.</text>
</comment>
<comment type="caution">
    <text evidence="11">The sequence shown here is derived from an EMBL/GenBank/DDBJ whole genome shotgun (WGS) entry which is preliminary data.</text>
</comment>
<accession>A0A495RHS2</accession>
<evidence type="ECO:0000256" key="3">
    <source>
        <dbReference type="ARBA" id="ARBA00022516"/>
    </source>
</evidence>
<comment type="subcellular location">
    <subcellularLocation>
        <location evidence="10">Cytoplasm</location>
    </subcellularLocation>
    <text evidence="10">Associated with the membrane possibly through PlsY.</text>
</comment>
<gene>
    <name evidence="10" type="primary">plsX</name>
    <name evidence="11" type="ORF">DES39_0012</name>
</gene>
<dbReference type="HAMAP" id="MF_00019">
    <property type="entry name" value="PlsX"/>
    <property type="match status" value="1"/>
</dbReference>
<keyword evidence="11" id="KW-0012">Acyltransferase</keyword>
<evidence type="ECO:0000256" key="9">
    <source>
        <dbReference type="ARBA" id="ARBA00046608"/>
    </source>
</evidence>
<dbReference type="InterPro" id="IPR012281">
    <property type="entry name" value="Phospholipid_synth_PlsX-like"/>
</dbReference>
<comment type="function">
    <text evidence="10">Catalyzes the reversible formation of acyl-phosphate (acyl-PO(4)) from acyl-[acyl-carrier-protein] (acyl-ACP). This enzyme utilizes acyl-ACP as fatty acyl donor, but not acyl-CoA.</text>
</comment>
<dbReference type="PANTHER" id="PTHR30100">
    <property type="entry name" value="FATTY ACID/PHOSPHOLIPID SYNTHESIS PROTEIN PLSX"/>
    <property type="match status" value="1"/>
</dbReference>
<dbReference type="GO" id="GO:0006633">
    <property type="term" value="P:fatty acid biosynthetic process"/>
    <property type="evidence" value="ECO:0007669"/>
    <property type="project" value="UniProtKB-UniRule"/>
</dbReference>
<comment type="pathway">
    <text evidence="10">Lipid metabolism; phospholipid metabolism.</text>
</comment>
<evidence type="ECO:0000313" key="11">
    <source>
        <dbReference type="EMBL" id="RKS86814.1"/>
    </source>
</evidence>
<dbReference type="EMBL" id="RBWY01000001">
    <property type="protein sequence ID" value="RKS86814.1"/>
    <property type="molecule type" value="Genomic_DNA"/>
</dbReference>
<evidence type="ECO:0000256" key="4">
    <source>
        <dbReference type="ARBA" id="ARBA00022679"/>
    </source>
</evidence>
<evidence type="ECO:0000256" key="1">
    <source>
        <dbReference type="ARBA" id="ARBA00001232"/>
    </source>
</evidence>
<keyword evidence="5 10" id="KW-0443">Lipid metabolism</keyword>
<comment type="subunit">
    <text evidence="9 10">Homodimer. Probably interacts with PlsY.</text>
</comment>
<evidence type="ECO:0000256" key="10">
    <source>
        <dbReference type="HAMAP-Rule" id="MF_00019"/>
    </source>
</evidence>
<proteinExistence type="inferred from homology"/>
<dbReference type="Pfam" id="PF02504">
    <property type="entry name" value="FA_synthesis"/>
    <property type="match status" value="1"/>
</dbReference>
<comment type="catalytic activity">
    <reaction evidence="1 10">
        <text>a fatty acyl-[ACP] + phosphate = an acyl phosphate + holo-[ACP]</text>
        <dbReference type="Rhea" id="RHEA:42292"/>
        <dbReference type="Rhea" id="RHEA-COMP:9685"/>
        <dbReference type="Rhea" id="RHEA-COMP:14125"/>
        <dbReference type="ChEBI" id="CHEBI:43474"/>
        <dbReference type="ChEBI" id="CHEBI:59918"/>
        <dbReference type="ChEBI" id="CHEBI:64479"/>
        <dbReference type="ChEBI" id="CHEBI:138651"/>
        <dbReference type="EC" id="2.3.1.274"/>
    </reaction>
</comment>
<dbReference type="PIRSF" id="PIRSF002465">
    <property type="entry name" value="Phsphlp_syn_PlsX"/>
    <property type="match status" value="1"/>
</dbReference>
<dbReference type="Proteomes" id="UP000278542">
    <property type="component" value="Unassembled WGS sequence"/>
</dbReference>
<dbReference type="Gene3D" id="3.40.718.10">
    <property type="entry name" value="Isopropylmalate Dehydrogenase"/>
    <property type="match status" value="1"/>
</dbReference>
<evidence type="ECO:0000256" key="2">
    <source>
        <dbReference type="ARBA" id="ARBA00022490"/>
    </source>
</evidence>
<keyword evidence="4 10" id="KW-0808">Transferase</keyword>
<evidence type="ECO:0000313" key="12">
    <source>
        <dbReference type="Proteomes" id="UP000278542"/>
    </source>
</evidence>